<dbReference type="InterPro" id="IPR016024">
    <property type="entry name" value="ARM-type_fold"/>
</dbReference>
<sequence>MQSQLTDHFNRIKQQSDVAGTHVNESNTDDTYEISQALVSAQNAILTDVSLFHHELFPLFRDILIDLLKKWNNDDANLNNNEADVATQISALFWHMVDNVNDSNVEIFKILLLNKILVESVKQCIDSIGTNGKHFNVPALNTIINGLRKLQVIRKELQDESMLLCILESIVKCLCSTTYLDIFKQLQIESSQLTAIEVFLLVTCPEYIIWYDGERKEDIAAAICDVMLDRYSIIYQQFTPLLSNWNKPVVQALQCSSGILQYSSSFDPRQKSPDKHLVLIEQLTIIFTSSDLERKLSYDSDFVVFIFYSIVYLYVLTMDSTLVAIIKGTNLAKIFLQLATTRSDQLQQEAYRILAMIMTEDEVKSLSDPENITRVFTRLINNFIDNMFRKKILQNTLLSLKSLVQHDQIKGELVKQGGIPLLIRCITETKFDVVKVQQRALEILWAMTFNEQAADELKHDEKFMTQVKILLSSNEKGVQKAAEGIIWKLEKEAEFMVKQEQGDKISELNSATSIAATAKAEALGNSPAYKYDIMISYSHSDKDLCYQIQERLVKEKYGVWLDRDNLYGSTMEAMADAIENAEFVLLCMSDTYKQSAYCRSEAHYAFERRCQIIPLIMKEKYKPDGWLGFIVSGRLYIDFSKMTFDSAYERLKSEILQHRSRSINGPPNKQDRIKGHNFPPENKTEQQQKSQYHDAPTTKSDVKFCDSHCSSQNLVAVEQSAILSRSKSDYTYSKIYIELWTEENVQEFLCDTKLDVMLPLCQDMDGQTLYKLYKMCLTNTDSMYQSLKSELLELHKKTLPISGYLRFIKELKKYVPIATISETNSNLSVICSLM</sequence>
<feature type="region of interest" description="Disordered" evidence="1">
    <location>
        <begin position="659"/>
        <end position="699"/>
    </location>
</feature>
<evidence type="ECO:0000259" key="3">
    <source>
        <dbReference type="PROSITE" id="PS50104"/>
    </source>
</evidence>
<dbReference type="AlphaFoldDB" id="A0A8S2JHN1"/>
<evidence type="ECO:0000313" key="5">
    <source>
        <dbReference type="EMBL" id="CAF3808864.1"/>
    </source>
</evidence>
<keyword evidence="2" id="KW-0812">Transmembrane</keyword>
<dbReference type="Proteomes" id="UP000682733">
    <property type="component" value="Unassembled WGS sequence"/>
</dbReference>
<feature type="transmembrane region" description="Helical" evidence="2">
    <location>
        <begin position="302"/>
        <end position="326"/>
    </location>
</feature>
<evidence type="ECO:0000313" key="4">
    <source>
        <dbReference type="EMBL" id="CAF1040755.1"/>
    </source>
</evidence>
<keyword evidence="2" id="KW-0472">Membrane</keyword>
<dbReference type="PANTHER" id="PTHR46270">
    <property type="entry name" value="ARMADILLO-TYPE FOLD-RELATED"/>
    <property type="match status" value="1"/>
</dbReference>
<dbReference type="GO" id="GO:0007165">
    <property type="term" value="P:signal transduction"/>
    <property type="evidence" value="ECO:0007669"/>
    <property type="project" value="InterPro"/>
</dbReference>
<reference evidence="5" key="1">
    <citation type="submission" date="2021-02" db="EMBL/GenBank/DDBJ databases">
        <authorList>
            <person name="Nowell W R."/>
        </authorList>
    </citation>
    <scope>NUCLEOTIDE SEQUENCE</scope>
</reference>
<name>A0A8S2JHN1_9BILA</name>
<organism evidence="5 6">
    <name type="scientific">Didymodactylos carnosus</name>
    <dbReference type="NCBI Taxonomy" id="1234261"/>
    <lineage>
        <taxon>Eukaryota</taxon>
        <taxon>Metazoa</taxon>
        <taxon>Spiralia</taxon>
        <taxon>Gnathifera</taxon>
        <taxon>Rotifera</taxon>
        <taxon>Eurotatoria</taxon>
        <taxon>Bdelloidea</taxon>
        <taxon>Philodinida</taxon>
        <taxon>Philodinidae</taxon>
        <taxon>Didymodactylos</taxon>
    </lineage>
</organism>
<evidence type="ECO:0000313" key="6">
    <source>
        <dbReference type="Proteomes" id="UP000682733"/>
    </source>
</evidence>
<dbReference type="Proteomes" id="UP000677228">
    <property type="component" value="Unassembled WGS sequence"/>
</dbReference>
<gene>
    <name evidence="4" type="ORF">OVA965_LOCUS16472</name>
    <name evidence="5" type="ORF">TMI583_LOCUS16479</name>
</gene>
<dbReference type="PANTHER" id="PTHR46270:SF2">
    <property type="entry name" value="TIR DOMAIN-CONTAINING PROTEIN"/>
    <property type="match status" value="1"/>
</dbReference>
<dbReference type="EMBL" id="CAJNOK010007657">
    <property type="protein sequence ID" value="CAF1040755.1"/>
    <property type="molecule type" value="Genomic_DNA"/>
</dbReference>
<dbReference type="PROSITE" id="PS50104">
    <property type="entry name" value="TIR"/>
    <property type="match status" value="1"/>
</dbReference>
<dbReference type="SUPFAM" id="SSF52200">
    <property type="entry name" value="Toll/Interleukin receptor TIR domain"/>
    <property type="match status" value="1"/>
</dbReference>
<evidence type="ECO:0000256" key="1">
    <source>
        <dbReference type="SAM" id="MobiDB-lite"/>
    </source>
</evidence>
<dbReference type="Pfam" id="PF13676">
    <property type="entry name" value="TIR_2"/>
    <property type="match status" value="1"/>
</dbReference>
<dbReference type="SUPFAM" id="SSF48371">
    <property type="entry name" value="ARM repeat"/>
    <property type="match status" value="1"/>
</dbReference>
<keyword evidence="2" id="KW-1133">Transmembrane helix</keyword>
<dbReference type="InterPro" id="IPR011989">
    <property type="entry name" value="ARM-like"/>
</dbReference>
<protein>
    <recommendedName>
        <fullName evidence="3">TIR domain-containing protein</fullName>
    </recommendedName>
</protein>
<feature type="domain" description="TIR" evidence="3">
    <location>
        <begin position="529"/>
        <end position="663"/>
    </location>
</feature>
<accession>A0A8S2JHN1</accession>
<dbReference type="Gene3D" id="1.25.10.10">
    <property type="entry name" value="Leucine-rich Repeat Variant"/>
    <property type="match status" value="1"/>
</dbReference>
<evidence type="ECO:0000256" key="2">
    <source>
        <dbReference type="SAM" id="Phobius"/>
    </source>
</evidence>
<dbReference type="EMBL" id="CAJOBA010007667">
    <property type="protein sequence ID" value="CAF3808864.1"/>
    <property type="molecule type" value="Genomic_DNA"/>
</dbReference>
<comment type="caution">
    <text evidence="5">The sequence shown here is derived from an EMBL/GenBank/DDBJ whole genome shotgun (WGS) entry which is preliminary data.</text>
</comment>
<dbReference type="InterPro" id="IPR035897">
    <property type="entry name" value="Toll_tir_struct_dom_sf"/>
</dbReference>
<dbReference type="InterPro" id="IPR000157">
    <property type="entry name" value="TIR_dom"/>
</dbReference>
<dbReference type="Gene3D" id="3.40.50.10140">
    <property type="entry name" value="Toll/interleukin-1 receptor homology (TIR) domain"/>
    <property type="match status" value="1"/>
</dbReference>
<proteinExistence type="predicted"/>